<protein>
    <submittedName>
        <fullName evidence="4">Spore germination protein</fullName>
    </submittedName>
</protein>
<evidence type="ECO:0000256" key="1">
    <source>
        <dbReference type="ARBA" id="ARBA00005278"/>
    </source>
</evidence>
<comment type="caution">
    <text evidence="4">The sequence shown here is derived from an EMBL/GenBank/DDBJ whole genome shotgun (WGS) entry which is preliminary data.</text>
</comment>
<gene>
    <name evidence="4" type="ORF">ACFSUF_02335</name>
</gene>
<dbReference type="PIRSF" id="PIRSF005690">
    <property type="entry name" value="GerBA"/>
    <property type="match status" value="1"/>
</dbReference>
<evidence type="ECO:0000313" key="4">
    <source>
        <dbReference type="EMBL" id="MFD2611255.1"/>
    </source>
</evidence>
<sequence length="482" mass="54095">MDAGTRKLSADLKTNEETLVRLLFKAPDLVVHYFFMSQTGTQAFIAYLRGTTDLNLLQNFVRDLQLRSDDTRQLRSVLAYHQTNRVFDWDSISTGLLEGQSALFIQGDQGAYLCNFSSWPKRALVEPESEVTLRGSRIGFIESGDTNIALIRKLIPDSRMRMDEMNVGERSQTKVTLAYIDDIADKDAVEEMKSRIKQIKVDSIINTGELVEYIEDNNYSIFPQFLITERPDLVASNLLQGRIAVILDRSSYVLMGPMSFLSFFSSVDDINIRWPIVSFLRLLRIIGLLISIFLPSIYIAMVSFHYEIIPIDLVQSIGSSLERVPIPPIVEAMFMELFLEMLREAGLRLPNKIGQSVGIVGGIVIGQAAVQAGLVSNIMVIVVALTAIASFLQPNQDMAAAVRMIRFPFMLAAYVMGLVGIVIGIMILVAHIISLTSLKMPYTTPVMPLRLRDWKVTLFRAPLPFIKNRVSAANPHNTRKKK</sequence>
<dbReference type="Proteomes" id="UP001597541">
    <property type="component" value="Unassembled WGS sequence"/>
</dbReference>
<keyword evidence="2 3" id="KW-0472">Membrane</keyword>
<dbReference type="InterPro" id="IPR050768">
    <property type="entry name" value="UPF0353/GerABKA_families"/>
</dbReference>
<dbReference type="Pfam" id="PF03323">
    <property type="entry name" value="GerA"/>
    <property type="match status" value="1"/>
</dbReference>
<keyword evidence="3" id="KW-0812">Transmembrane</keyword>
<proteinExistence type="inferred from homology"/>
<dbReference type="EMBL" id="JBHUME010000002">
    <property type="protein sequence ID" value="MFD2611255.1"/>
    <property type="molecule type" value="Genomic_DNA"/>
</dbReference>
<dbReference type="RefSeq" id="WP_377599705.1">
    <property type="nucleotide sequence ID" value="NZ_JBHUME010000002.1"/>
</dbReference>
<evidence type="ECO:0000256" key="3">
    <source>
        <dbReference type="SAM" id="Phobius"/>
    </source>
</evidence>
<name>A0ABW5P9V8_9BACL</name>
<dbReference type="PANTHER" id="PTHR22550">
    <property type="entry name" value="SPORE GERMINATION PROTEIN"/>
    <property type="match status" value="1"/>
</dbReference>
<reference evidence="5" key="1">
    <citation type="journal article" date="2019" name="Int. J. Syst. Evol. Microbiol.">
        <title>The Global Catalogue of Microorganisms (GCM) 10K type strain sequencing project: providing services to taxonomists for standard genome sequencing and annotation.</title>
        <authorList>
            <consortium name="The Broad Institute Genomics Platform"/>
            <consortium name="The Broad Institute Genome Sequencing Center for Infectious Disease"/>
            <person name="Wu L."/>
            <person name="Ma J."/>
        </authorList>
    </citation>
    <scope>NUCLEOTIDE SEQUENCE [LARGE SCALE GENOMIC DNA]</scope>
    <source>
        <strain evidence="5">KCTC 3950</strain>
    </source>
</reference>
<keyword evidence="5" id="KW-1185">Reference proteome</keyword>
<dbReference type="InterPro" id="IPR004995">
    <property type="entry name" value="Spore_Ger"/>
</dbReference>
<feature type="transmembrane region" description="Helical" evidence="3">
    <location>
        <begin position="411"/>
        <end position="433"/>
    </location>
</feature>
<organism evidence="4 5">
    <name type="scientific">Paenibacillus gansuensis</name>
    <dbReference type="NCBI Taxonomy" id="306542"/>
    <lineage>
        <taxon>Bacteria</taxon>
        <taxon>Bacillati</taxon>
        <taxon>Bacillota</taxon>
        <taxon>Bacilli</taxon>
        <taxon>Bacillales</taxon>
        <taxon>Paenibacillaceae</taxon>
        <taxon>Paenibacillus</taxon>
    </lineage>
</organism>
<comment type="similarity">
    <text evidence="1">Belongs to the GerABKA family.</text>
</comment>
<evidence type="ECO:0000256" key="2">
    <source>
        <dbReference type="ARBA" id="ARBA00023136"/>
    </source>
</evidence>
<feature type="transmembrane region" description="Helical" evidence="3">
    <location>
        <begin position="282"/>
        <end position="304"/>
    </location>
</feature>
<keyword evidence="3" id="KW-1133">Transmembrane helix</keyword>
<accession>A0ABW5P9V8</accession>
<evidence type="ECO:0000313" key="5">
    <source>
        <dbReference type="Proteomes" id="UP001597541"/>
    </source>
</evidence>
<feature type="transmembrane region" description="Helical" evidence="3">
    <location>
        <begin position="363"/>
        <end position="391"/>
    </location>
</feature>
<dbReference type="PANTHER" id="PTHR22550:SF5">
    <property type="entry name" value="LEUCINE ZIPPER PROTEIN 4"/>
    <property type="match status" value="1"/>
</dbReference>